<organism evidence="2 3">
    <name type="scientific">Rubritalea squalenifaciens DSM 18772</name>
    <dbReference type="NCBI Taxonomy" id="1123071"/>
    <lineage>
        <taxon>Bacteria</taxon>
        <taxon>Pseudomonadati</taxon>
        <taxon>Verrucomicrobiota</taxon>
        <taxon>Verrucomicrobiia</taxon>
        <taxon>Verrucomicrobiales</taxon>
        <taxon>Rubritaleaceae</taxon>
        <taxon>Rubritalea</taxon>
    </lineage>
</organism>
<name>A0A1M6SQ78_9BACT</name>
<dbReference type="GO" id="GO:0010181">
    <property type="term" value="F:FMN binding"/>
    <property type="evidence" value="ECO:0007669"/>
    <property type="project" value="TreeGrafter"/>
</dbReference>
<evidence type="ECO:0000259" key="1">
    <source>
        <dbReference type="Pfam" id="PF03358"/>
    </source>
</evidence>
<dbReference type="RefSeq" id="WP_143185393.1">
    <property type="nucleotide sequence ID" value="NZ_FQYR01000010.1"/>
</dbReference>
<dbReference type="Gene3D" id="3.40.50.360">
    <property type="match status" value="1"/>
</dbReference>
<dbReference type="STRING" id="1123071.SAMN02745181_3861"/>
<accession>A0A1M6SQ78</accession>
<dbReference type="GO" id="GO:0016491">
    <property type="term" value="F:oxidoreductase activity"/>
    <property type="evidence" value="ECO:0007669"/>
    <property type="project" value="InterPro"/>
</dbReference>
<proteinExistence type="predicted"/>
<reference evidence="2 3" key="1">
    <citation type="submission" date="2016-11" db="EMBL/GenBank/DDBJ databases">
        <authorList>
            <person name="Jaros S."/>
            <person name="Januszkiewicz K."/>
            <person name="Wedrychowicz H."/>
        </authorList>
    </citation>
    <scope>NUCLEOTIDE SEQUENCE [LARGE SCALE GENOMIC DNA]</scope>
    <source>
        <strain evidence="2 3">DSM 18772</strain>
    </source>
</reference>
<dbReference type="InterPro" id="IPR029039">
    <property type="entry name" value="Flavoprotein-like_sf"/>
</dbReference>
<evidence type="ECO:0000313" key="3">
    <source>
        <dbReference type="Proteomes" id="UP000184510"/>
    </source>
</evidence>
<dbReference type="SUPFAM" id="SSF52218">
    <property type="entry name" value="Flavoproteins"/>
    <property type="match status" value="1"/>
</dbReference>
<feature type="domain" description="NADPH-dependent FMN reductase-like" evidence="1">
    <location>
        <begin position="1"/>
        <end position="131"/>
    </location>
</feature>
<evidence type="ECO:0000313" key="2">
    <source>
        <dbReference type="EMBL" id="SHK46891.1"/>
    </source>
</evidence>
<gene>
    <name evidence="2" type="ORF">SAMN02745181_3861</name>
</gene>
<dbReference type="InterPro" id="IPR050712">
    <property type="entry name" value="NAD(P)H-dep_reductase"/>
</dbReference>
<sequence>MKILAFGGSTSSTSINRTLANYTANLIEDAEVTELDLNSYDLPIFSEDLEKADGIPTDAQKFLDAIREHDAIIVSLAEHNGSYSAAFKNLYDWTSRIEMKLWSDKPMLLMATSPGPGGAKFVLAAAESKFPRMGADLKASFSLPSFYDHFGEDGITNDELAAQHKQALSSLSEAL</sequence>
<dbReference type="AlphaFoldDB" id="A0A1M6SQ78"/>
<dbReference type="OrthoDB" id="9806724at2"/>
<dbReference type="InterPro" id="IPR005025">
    <property type="entry name" value="FMN_Rdtase-like_dom"/>
</dbReference>
<dbReference type="Pfam" id="PF03358">
    <property type="entry name" value="FMN_red"/>
    <property type="match status" value="1"/>
</dbReference>
<dbReference type="Proteomes" id="UP000184510">
    <property type="component" value="Unassembled WGS sequence"/>
</dbReference>
<dbReference type="PANTHER" id="PTHR30543:SF21">
    <property type="entry name" value="NAD(P)H-DEPENDENT FMN REDUCTASE LOT6"/>
    <property type="match status" value="1"/>
</dbReference>
<dbReference type="EMBL" id="FQYR01000010">
    <property type="protein sequence ID" value="SHK46891.1"/>
    <property type="molecule type" value="Genomic_DNA"/>
</dbReference>
<keyword evidence="3" id="KW-1185">Reference proteome</keyword>
<dbReference type="PANTHER" id="PTHR30543">
    <property type="entry name" value="CHROMATE REDUCTASE"/>
    <property type="match status" value="1"/>
</dbReference>
<dbReference type="InParanoid" id="A0A1M6SQ78"/>
<protein>
    <submittedName>
        <fullName evidence="2">NAD(P)H-dependent FMN reductase</fullName>
    </submittedName>
</protein>
<dbReference type="GO" id="GO:0005829">
    <property type="term" value="C:cytosol"/>
    <property type="evidence" value="ECO:0007669"/>
    <property type="project" value="TreeGrafter"/>
</dbReference>